<evidence type="ECO:0000256" key="1">
    <source>
        <dbReference type="ARBA" id="ARBA00022491"/>
    </source>
</evidence>
<sequence length="197" mass="23289">MEKEQLDPRIIRTRQLLRNAFVELLKEMDIEKISVNRLTERATINRVTFYLHYKDIPDMLERMADDMITDISSSIENVEEAASTASKDMDRQIMVNFLEHIEKNKEFYKVILTSRRIPIFRDRLLQLITDKIMSRMETRGKDSFVSKVGIQPDILIWYDSSAIIGTIVAWLRNDLPYSPTYLANQFYLLHNRVVNEK</sequence>
<name>A0A516KDN7_9BACI</name>
<evidence type="ECO:0000313" key="6">
    <source>
        <dbReference type="Proteomes" id="UP000315215"/>
    </source>
</evidence>
<dbReference type="InterPro" id="IPR039532">
    <property type="entry name" value="TetR_C_Firmicutes"/>
</dbReference>
<feature type="DNA-binding region" description="H-T-H motif" evidence="3">
    <location>
        <begin position="34"/>
        <end position="53"/>
    </location>
</feature>
<dbReference type="InterPro" id="IPR001647">
    <property type="entry name" value="HTH_TetR"/>
</dbReference>
<accession>A0A516KDN7</accession>
<dbReference type="Pfam" id="PF14278">
    <property type="entry name" value="TetR_C_8"/>
    <property type="match status" value="1"/>
</dbReference>
<evidence type="ECO:0000256" key="3">
    <source>
        <dbReference type="PROSITE-ProRule" id="PRU00335"/>
    </source>
</evidence>
<feature type="domain" description="HTH tetR-type" evidence="4">
    <location>
        <begin position="11"/>
        <end position="71"/>
    </location>
</feature>
<evidence type="ECO:0000259" key="4">
    <source>
        <dbReference type="PROSITE" id="PS50977"/>
    </source>
</evidence>
<proteinExistence type="predicted"/>
<evidence type="ECO:0000256" key="2">
    <source>
        <dbReference type="ARBA" id="ARBA00023125"/>
    </source>
</evidence>
<dbReference type="GO" id="GO:0003677">
    <property type="term" value="F:DNA binding"/>
    <property type="evidence" value="ECO:0007669"/>
    <property type="project" value="UniProtKB-UniRule"/>
</dbReference>
<reference evidence="5 6" key="1">
    <citation type="submission" date="2019-07" db="EMBL/GenBank/DDBJ databases">
        <authorList>
            <person name="Li J."/>
        </authorList>
    </citation>
    <scope>NUCLEOTIDE SEQUENCE [LARGE SCALE GENOMIC DNA]</scope>
    <source>
        <strain evidence="5 6">TKL69</strain>
    </source>
</reference>
<dbReference type="RefSeq" id="WP_143892261.1">
    <property type="nucleotide sequence ID" value="NZ_CP041666.1"/>
</dbReference>
<dbReference type="PANTHER" id="PTHR43479">
    <property type="entry name" value="ACREF/ENVCD OPERON REPRESSOR-RELATED"/>
    <property type="match status" value="1"/>
</dbReference>
<keyword evidence="6" id="KW-1185">Reference proteome</keyword>
<dbReference type="InterPro" id="IPR009057">
    <property type="entry name" value="Homeodomain-like_sf"/>
</dbReference>
<gene>
    <name evidence="5" type="ORF">FN924_04565</name>
</gene>
<dbReference type="PANTHER" id="PTHR43479:SF23">
    <property type="entry name" value="HTH TETR-TYPE DOMAIN-CONTAINING PROTEIN"/>
    <property type="match status" value="1"/>
</dbReference>
<keyword evidence="2 3" id="KW-0238">DNA-binding</keyword>
<dbReference type="SUPFAM" id="SSF46689">
    <property type="entry name" value="Homeodomain-like"/>
    <property type="match status" value="1"/>
</dbReference>
<organism evidence="5 6">
    <name type="scientific">Radiobacillus deserti</name>
    <dbReference type="NCBI Taxonomy" id="2594883"/>
    <lineage>
        <taxon>Bacteria</taxon>
        <taxon>Bacillati</taxon>
        <taxon>Bacillota</taxon>
        <taxon>Bacilli</taxon>
        <taxon>Bacillales</taxon>
        <taxon>Bacillaceae</taxon>
        <taxon>Radiobacillus</taxon>
    </lineage>
</organism>
<dbReference type="Gene3D" id="1.10.357.10">
    <property type="entry name" value="Tetracycline Repressor, domain 2"/>
    <property type="match status" value="1"/>
</dbReference>
<dbReference type="AlphaFoldDB" id="A0A516KDN7"/>
<dbReference type="InterPro" id="IPR050624">
    <property type="entry name" value="HTH-type_Tx_Regulator"/>
</dbReference>
<dbReference type="EMBL" id="CP041666">
    <property type="protein sequence ID" value="QDP39511.1"/>
    <property type="molecule type" value="Genomic_DNA"/>
</dbReference>
<protein>
    <submittedName>
        <fullName evidence="5">TetR/AcrR family transcriptional regulator</fullName>
    </submittedName>
</protein>
<dbReference type="PROSITE" id="PS50977">
    <property type="entry name" value="HTH_TETR_2"/>
    <property type="match status" value="1"/>
</dbReference>
<dbReference type="Proteomes" id="UP000315215">
    <property type="component" value="Chromosome"/>
</dbReference>
<evidence type="ECO:0000313" key="5">
    <source>
        <dbReference type="EMBL" id="QDP39511.1"/>
    </source>
</evidence>
<dbReference type="KEGG" id="aqt:FN924_04565"/>
<dbReference type="OrthoDB" id="9810250at2"/>
<keyword evidence="1" id="KW-0678">Repressor</keyword>